<dbReference type="KEGG" id="cel:CELE_C28C12.1"/>
<keyword evidence="4" id="KW-1185">Reference proteome</keyword>
<keyword evidence="2" id="KW-0812">Transmembrane</keyword>
<dbReference type="STRING" id="6239.C28C12.1a.1"/>
<evidence type="ECO:0000256" key="2">
    <source>
        <dbReference type="SAM" id="Phobius"/>
    </source>
</evidence>
<feature type="region of interest" description="Disordered" evidence="1">
    <location>
        <begin position="28"/>
        <end position="200"/>
    </location>
</feature>
<dbReference type="RefSeq" id="NP_001367488.1">
    <property type="nucleotide sequence ID" value="NM_001380366.1"/>
</dbReference>
<organism evidence="3 4">
    <name type="scientific">Caenorhabditis elegans</name>
    <dbReference type="NCBI Taxonomy" id="6239"/>
    <lineage>
        <taxon>Eukaryota</taxon>
        <taxon>Metazoa</taxon>
        <taxon>Ecdysozoa</taxon>
        <taxon>Nematoda</taxon>
        <taxon>Chromadorea</taxon>
        <taxon>Rhabditida</taxon>
        <taxon>Rhabditina</taxon>
        <taxon>Rhabditomorpha</taxon>
        <taxon>Rhabditoidea</taxon>
        <taxon>Rhabditidae</taxon>
        <taxon>Peloderinae</taxon>
        <taxon>Caenorhabditis</taxon>
    </lineage>
</organism>
<accession>Q18283</accession>
<keyword evidence="2" id="KW-1133">Transmembrane helix</keyword>
<sequence>MINILIGIGILHILPLYVLTMCIKKKTSSKSRLSPNGTPKPASQPALSPLDLTPAKKVEEKVIEEKKVENNPKKEEEPVKDGKEVVQDQPKKSSREKDMMLKEKTAIDFSGDDNKKKETMQVSKTKSARNNKQKSDVKESATPGEDDEKEKTKTEGANGKTDEEGTEKKEPTMTESRKEMLREDDTLRDTKSIGKRQKKE</sequence>
<feature type="compositionally biased region" description="Basic and acidic residues" evidence="1">
    <location>
        <begin position="54"/>
        <end position="119"/>
    </location>
</feature>
<dbReference type="AGR" id="WB:WBGene00016177"/>
<evidence type="ECO:0000313" key="5">
    <source>
        <dbReference type="WormBase" id="C28C12.1a"/>
    </source>
</evidence>
<dbReference type="HOGENOM" id="CLU_1367334_0_0_1"/>
<evidence type="ECO:0000256" key="1">
    <source>
        <dbReference type="SAM" id="MobiDB-lite"/>
    </source>
</evidence>
<feature type="transmembrane region" description="Helical" evidence="2">
    <location>
        <begin position="6"/>
        <end position="23"/>
    </location>
</feature>
<dbReference type="CTD" id="182976"/>
<gene>
    <name evidence="3 5" type="ORF">C28C12.1</name>
    <name evidence="3" type="ORF">CELE_C28C12.1</name>
</gene>
<feature type="compositionally biased region" description="Basic and acidic residues" evidence="1">
    <location>
        <begin position="149"/>
        <end position="192"/>
    </location>
</feature>
<dbReference type="Bgee" id="WBGene00016177">
    <property type="expression patterns" value="Expressed in adult organism and 3 other cell types or tissues"/>
</dbReference>
<protein>
    <submittedName>
        <fullName evidence="3">Transcription termination factor Rho</fullName>
    </submittedName>
</protein>
<dbReference type="AlphaFoldDB" id="Q18283"/>
<evidence type="ECO:0000313" key="4">
    <source>
        <dbReference type="Proteomes" id="UP000001940"/>
    </source>
</evidence>
<keyword evidence="2" id="KW-0472">Membrane</keyword>
<reference evidence="3 4" key="1">
    <citation type="journal article" date="1998" name="Science">
        <title>Genome sequence of the nematode C. elegans: a platform for investigating biology.</title>
        <authorList>
            <consortium name="The C. elegans sequencing consortium"/>
            <person name="Sulson J.E."/>
            <person name="Waterston R."/>
        </authorList>
    </citation>
    <scope>NUCLEOTIDE SEQUENCE [LARGE SCALE GENOMIC DNA]</scope>
    <source>
        <strain evidence="3 4">Bristol N2</strain>
    </source>
</reference>
<dbReference type="Proteomes" id="UP000001940">
    <property type="component" value="Chromosome IV"/>
</dbReference>
<dbReference type="UCSC" id="C28C12.1">
    <property type="organism name" value="c. elegans"/>
</dbReference>
<dbReference type="GeneID" id="182976"/>
<dbReference type="ExpressionAtlas" id="Q18283">
    <property type="expression patterns" value="baseline and differential"/>
</dbReference>
<proteinExistence type="predicted"/>
<dbReference type="WormBase" id="C28C12.1a">
    <property type="protein sequence ID" value="CE40916"/>
    <property type="gene ID" value="WBGene00016177"/>
</dbReference>
<name>Q18283_CAEEL</name>
<evidence type="ECO:0000313" key="3">
    <source>
        <dbReference type="EMBL" id="CCD64018.1"/>
    </source>
</evidence>
<dbReference type="PaxDb" id="6239-C28C12.1"/>
<dbReference type="PIR" id="T15682">
    <property type="entry name" value="T15682"/>
</dbReference>
<dbReference type="InParanoid" id="Q18283"/>
<dbReference type="EMBL" id="BX284604">
    <property type="protein sequence ID" value="CCD64018.1"/>
    <property type="molecule type" value="Genomic_DNA"/>
</dbReference>